<dbReference type="PROSITE" id="PS51257">
    <property type="entry name" value="PROKAR_LIPOPROTEIN"/>
    <property type="match status" value="1"/>
</dbReference>
<gene>
    <name evidence="1" type="ORF">HMPREF1535_03865</name>
</gene>
<sequence>MIKYFCLLLLILCSCNNGKKENDVLHVAVLRGPSVIAFAKMMEDSPEIEGKRLSVDIVDSPELMQALLIKGKADLAALPMINAANLYNKGLKYSLLGCPVWGNLYLVEKQGMRNQSPETETLYVFGAGTTPDILTRYYLHQKGLSYSLNYSLTTPGEISQGLLAGQIQTAVLAEPFLSVILRKDSTLSIKTSLNNPNSTSPGFAQTAIVYAPSLNDKRTLLDSLLNESCQFAVSQPQKAIDILESRNIFAPGTLTPESIERCRINYLSTGEAKESILDFLRLIEQYEPKAIGGKLPDNGFISGEQ</sequence>
<dbReference type="SUPFAM" id="SSF53850">
    <property type="entry name" value="Periplasmic binding protein-like II"/>
    <property type="match status" value="1"/>
</dbReference>
<evidence type="ECO:0000313" key="2">
    <source>
        <dbReference type="Proteomes" id="UP000033047"/>
    </source>
</evidence>
<evidence type="ECO:0000313" key="1">
    <source>
        <dbReference type="EMBL" id="KKB48637.1"/>
    </source>
</evidence>
<accession>A0A0F5ITZ7</accession>
<dbReference type="AlphaFoldDB" id="A0A0F5ITZ7"/>
<dbReference type="Proteomes" id="UP000033047">
    <property type="component" value="Unassembled WGS sequence"/>
</dbReference>
<organism evidence="1 2">
    <name type="scientific">Parabacteroides goldsteinii DSM 19448 = WAL 12034</name>
    <dbReference type="NCBI Taxonomy" id="927665"/>
    <lineage>
        <taxon>Bacteria</taxon>
        <taxon>Pseudomonadati</taxon>
        <taxon>Bacteroidota</taxon>
        <taxon>Bacteroidia</taxon>
        <taxon>Bacteroidales</taxon>
        <taxon>Tannerellaceae</taxon>
        <taxon>Parabacteroides</taxon>
    </lineage>
</organism>
<dbReference type="EMBL" id="AQHV01000021">
    <property type="protein sequence ID" value="KKB48637.1"/>
    <property type="molecule type" value="Genomic_DNA"/>
</dbReference>
<name>A0A0F5ITZ7_9BACT</name>
<dbReference type="HOGENOM" id="CLU_062584_0_0_10"/>
<comment type="caution">
    <text evidence="1">The sequence shown here is derived from an EMBL/GenBank/DDBJ whole genome shotgun (WGS) entry which is preliminary data.</text>
</comment>
<evidence type="ECO:0008006" key="3">
    <source>
        <dbReference type="Google" id="ProtNLM"/>
    </source>
</evidence>
<protein>
    <recommendedName>
        <fullName evidence="3">SsuA/THI5-like domain-containing protein</fullName>
    </recommendedName>
</protein>
<dbReference type="RefSeq" id="WP_046147126.1">
    <property type="nucleotide sequence ID" value="NZ_KQ033913.1"/>
</dbReference>
<dbReference type="STRING" id="927665.HMPREF1535_03865"/>
<dbReference type="PIRSF" id="PIRSF027386">
    <property type="entry name" value="UCP027386_ABC_sbc_TM0202"/>
    <property type="match status" value="1"/>
</dbReference>
<proteinExistence type="predicted"/>
<dbReference type="Gene3D" id="3.40.190.10">
    <property type="entry name" value="Periplasmic binding protein-like II"/>
    <property type="match status" value="2"/>
</dbReference>
<dbReference type="InterPro" id="IPR027024">
    <property type="entry name" value="UCP027386_ABC_sbc_TM0202"/>
</dbReference>
<reference evidence="1 2" key="1">
    <citation type="submission" date="2013-04" db="EMBL/GenBank/DDBJ databases">
        <title>The Genome Sequence of Parabacteroides goldsteinii DSM 19448.</title>
        <authorList>
            <consortium name="The Broad Institute Genomics Platform"/>
            <person name="Earl A."/>
            <person name="Ward D."/>
            <person name="Feldgarden M."/>
            <person name="Gevers D."/>
            <person name="Martens E."/>
            <person name="Sakamoto M."/>
            <person name="Benno Y."/>
            <person name="Song Y."/>
            <person name="Liu C."/>
            <person name="Lee J."/>
            <person name="Bolanos M."/>
            <person name="Vaisanen M.L."/>
            <person name="Finegold S.M."/>
            <person name="Walker B."/>
            <person name="Young S."/>
            <person name="Zeng Q."/>
            <person name="Gargeya S."/>
            <person name="Fitzgerald M."/>
            <person name="Haas B."/>
            <person name="Abouelleil A."/>
            <person name="Allen A.W."/>
            <person name="Alvarado L."/>
            <person name="Arachchi H.M."/>
            <person name="Berlin A.M."/>
            <person name="Chapman S.B."/>
            <person name="Gainer-Dewar J."/>
            <person name="Goldberg J."/>
            <person name="Griggs A."/>
            <person name="Gujja S."/>
            <person name="Hansen M."/>
            <person name="Howarth C."/>
            <person name="Imamovic A."/>
            <person name="Ireland A."/>
            <person name="Larimer J."/>
            <person name="McCowan C."/>
            <person name="Murphy C."/>
            <person name="Pearson M."/>
            <person name="Poon T.W."/>
            <person name="Priest M."/>
            <person name="Roberts A."/>
            <person name="Saif S."/>
            <person name="Shea T."/>
            <person name="Sisk P."/>
            <person name="Sykes S."/>
            <person name="Wortman J."/>
            <person name="Nusbaum C."/>
            <person name="Birren B."/>
        </authorList>
    </citation>
    <scope>NUCLEOTIDE SEQUENCE [LARGE SCALE GENOMIC DNA]</scope>
    <source>
        <strain evidence="1 2">DSM 19448</strain>
    </source>
</reference>
<dbReference type="PATRIC" id="fig|927665.4.peg.3971"/>